<dbReference type="PROSITE" id="PS50012">
    <property type="entry name" value="RCC1_3"/>
    <property type="match status" value="2"/>
</dbReference>
<sequence length="410" mass="46158">MDLLSRIKNLPTDLQYKITNYDPRTLFILPKIILSKYDWFKLIKMNFSLTYDKKTSTNEQIMKVYWENCISEKIKIVYGYRHIIIILSDGTLMGSGANACGQLGVGDYKSKNIFTEIRGIGKNIAEVVCGYAHTIIRLTDGRLLGCGDNLYGQLGLGNNDNRSQFVEIKNIPRNITKVTCGYYDTFIRLTDGTLMSCGINGYVNRDVGRFERNIFQTIEGIPKNIVEVQGGHSHVIVRLADGKLIASGNSLYAGLNIKEEHTGSKFLEIPGIPKNIAEVACGISYSIIRLTDGTLMGCGFNRFGSDKSLIRKFEEIKGIPKNIARVICKDRTILKLTNGTSIDWGINRLKPDSQVFTYGTAENIEEVICGYPHVIVSLKDGTLMRSISEKFEEVIERNEYRINEINFVRI</sequence>
<dbReference type="InterPro" id="IPR009091">
    <property type="entry name" value="RCC1/BLIP-II"/>
</dbReference>
<dbReference type="SUPFAM" id="SSF50985">
    <property type="entry name" value="RCC1/BLIP-II"/>
    <property type="match status" value="1"/>
</dbReference>
<dbReference type="EMBL" id="MK072383">
    <property type="protein sequence ID" value="AYV82571.1"/>
    <property type="molecule type" value="Genomic_DNA"/>
</dbReference>
<dbReference type="Pfam" id="PF13540">
    <property type="entry name" value="RCC1_2"/>
    <property type="match status" value="2"/>
</dbReference>
<gene>
    <name evidence="1" type="ORF">Hyperionvirus1_150</name>
</gene>
<protein>
    <submittedName>
        <fullName evidence="1">Chromosome condensation regulator</fullName>
    </submittedName>
</protein>
<reference evidence="1" key="1">
    <citation type="submission" date="2018-10" db="EMBL/GenBank/DDBJ databases">
        <title>Hidden diversity of soil giant viruses.</title>
        <authorList>
            <person name="Schulz F."/>
            <person name="Alteio L."/>
            <person name="Goudeau D."/>
            <person name="Ryan E.M."/>
            <person name="Malmstrom R.R."/>
            <person name="Blanchard J."/>
            <person name="Woyke T."/>
        </authorList>
    </citation>
    <scope>NUCLEOTIDE SEQUENCE</scope>
    <source>
        <strain evidence="1">HYV1</strain>
    </source>
</reference>
<name>A0A3G5A8R2_9VIRU</name>
<dbReference type="PANTHER" id="PTHR45982:SF1">
    <property type="entry name" value="REGULATOR OF CHROMOSOME CONDENSATION"/>
    <property type="match status" value="1"/>
</dbReference>
<dbReference type="InterPro" id="IPR000408">
    <property type="entry name" value="Reg_chr_condens"/>
</dbReference>
<dbReference type="PANTHER" id="PTHR45982">
    <property type="entry name" value="REGULATOR OF CHROMOSOME CONDENSATION"/>
    <property type="match status" value="1"/>
</dbReference>
<evidence type="ECO:0000313" key="1">
    <source>
        <dbReference type="EMBL" id="AYV82571.1"/>
    </source>
</evidence>
<organism evidence="1">
    <name type="scientific">Hyperionvirus sp</name>
    <dbReference type="NCBI Taxonomy" id="2487770"/>
    <lineage>
        <taxon>Viruses</taxon>
        <taxon>Varidnaviria</taxon>
        <taxon>Bamfordvirae</taxon>
        <taxon>Nucleocytoviricota</taxon>
        <taxon>Megaviricetes</taxon>
        <taxon>Imitervirales</taxon>
        <taxon>Mimiviridae</taxon>
        <taxon>Klosneuvirinae</taxon>
    </lineage>
</organism>
<dbReference type="Gene3D" id="2.130.10.30">
    <property type="entry name" value="Regulator of chromosome condensation 1/beta-lactamase-inhibitor protein II"/>
    <property type="match status" value="2"/>
</dbReference>
<proteinExistence type="predicted"/>
<dbReference type="InterPro" id="IPR051553">
    <property type="entry name" value="Ran_GTPase-activating"/>
</dbReference>
<accession>A0A3G5A8R2</accession>
<dbReference type="GO" id="GO:0005085">
    <property type="term" value="F:guanyl-nucleotide exchange factor activity"/>
    <property type="evidence" value="ECO:0007669"/>
    <property type="project" value="TreeGrafter"/>
</dbReference>